<dbReference type="PaxDb" id="2903-EOD16306"/>
<dbReference type="PANTHER" id="PTHR44196">
    <property type="entry name" value="DEHYDROGENASE/REDUCTASE SDR FAMILY MEMBER 7B"/>
    <property type="match status" value="1"/>
</dbReference>
<dbReference type="HOGENOM" id="CLU_010194_2_10_1"/>
<dbReference type="GO" id="GO:0016020">
    <property type="term" value="C:membrane"/>
    <property type="evidence" value="ECO:0007669"/>
    <property type="project" value="TreeGrafter"/>
</dbReference>
<dbReference type="Gene3D" id="3.40.50.720">
    <property type="entry name" value="NAD(P)-binding Rossmann-like Domain"/>
    <property type="match status" value="1"/>
</dbReference>
<accession>A0A0D3IYH1</accession>
<evidence type="ECO:0000256" key="3">
    <source>
        <dbReference type="ARBA" id="ARBA00037096"/>
    </source>
</evidence>
<dbReference type="EnsemblProtists" id="EOD16306">
    <property type="protein sequence ID" value="EOD16306"/>
    <property type="gene ID" value="EMIHUDRAFT_55583"/>
</dbReference>
<comment type="similarity">
    <text evidence="1 4">Belongs to the short-chain dehydrogenases/reductases (SDR) family.</text>
</comment>
<dbReference type="PRINTS" id="PR00081">
    <property type="entry name" value="GDHRDH"/>
</dbReference>
<dbReference type="SMART" id="SM00822">
    <property type="entry name" value="PKS_KR"/>
    <property type="match status" value="1"/>
</dbReference>
<evidence type="ECO:0000256" key="4">
    <source>
        <dbReference type="RuleBase" id="RU000363"/>
    </source>
</evidence>
<protein>
    <recommendedName>
        <fullName evidence="5">Ketoreductase domain-containing protein</fullName>
    </recommendedName>
</protein>
<dbReference type="PROSITE" id="PS00061">
    <property type="entry name" value="ADH_SHORT"/>
    <property type="match status" value="1"/>
</dbReference>
<dbReference type="eggNOG" id="KOG1201">
    <property type="taxonomic scope" value="Eukaryota"/>
</dbReference>
<dbReference type="SUPFAM" id="SSF51735">
    <property type="entry name" value="NAD(P)-binding Rossmann-fold domains"/>
    <property type="match status" value="1"/>
</dbReference>
<keyword evidence="2" id="KW-0560">Oxidoreductase</keyword>
<dbReference type="Proteomes" id="UP000013827">
    <property type="component" value="Unassembled WGS sequence"/>
</dbReference>
<sequence>SIRGGCVVVTGASRGLGVGIARAFATEGAATVCLVARSEAGLQSVCRGLAAEHPNVCFHPIAADVTDPGGRARIVRSVESIGQRLLLVNNAGIESWGPFEHATEASVEEQVAVNLLAPMLLTRALLPLMLSAGGGSVIHVASLAGKLGSPNSAAYTASKHGLVGFSRALRSEYASRGVSSCVVCPSFVDTALLDSLVAKAGGERPPWISTTTCDAVSSACVRAALGDEPEALV</sequence>
<dbReference type="InterPro" id="IPR002347">
    <property type="entry name" value="SDR_fam"/>
</dbReference>
<dbReference type="GO" id="GO:0016491">
    <property type="term" value="F:oxidoreductase activity"/>
    <property type="evidence" value="ECO:0007669"/>
    <property type="project" value="UniProtKB-KW"/>
</dbReference>
<dbReference type="CDD" id="cd05233">
    <property type="entry name" value="SDR_c"/>
    <property type="match status" value="1"/>
</dbReference>
<dbReference type="InterPro" id="IPR036291">
    <property type="entry name" value="NAD(P)-bd_dom_sf"/>
</dbReference>
<reference evidence="6" key="2">
    <citation type="submission" date="2024-10" db="UniProtKB">
        <authorList>
            <consortium name="EnsemblProtists"/>
        </authorList>
    </citation>
    <scope>IDENTIFICATION</scope>
</reference>
<dbReference type="PANTHER" id="PTHR44196:SF1">
    <property type="entry name" value="DEHYDROGENASE_REDUCTASE SDR FAMILY MEMBER 7B"/>
    <property type="match status" value="1"/>
</dbReference>
<name>A0A0D3IYH1_EMIH1</name>
<feature type="domain" description="Ketoreductase" evidence="5">
    <location>
        <begin position="5"/>
        <end position="191"/>
    </location>
</feature>
<evidence type="ECO:0000259" key="5">
    <source>
        <dbReference type="SMART" id="SM00822"/>
    </source>
</evidence>
<dbReference type="KEGG" id="ehx:EMIHUDRAFT_50141"/>
<keyword evidence="7" id="KW-1185">Reference proteome</keyword>
<dbReference type="GeneID" id="17262466"/>
<dbReference type="InterPro" id="IPR057326">
    <property type="entry name" value="KR_dom"/>
</dbReference>
<dbReference type="STRING" id="2903.R1DZT8"/>
<comment type="function">
    <text evidence="3">Putative oxidoreductase.</text>
</comment>
<dbReference type="PRINTS" id="PR00080">
    <property type="entry name" value="SDRFAMILY"/>
</dbReference>
<evidence type="ECO:0000313" key="7">
    <source>
        <dbReference type="Proteomes" id="UP000013827"/>
    </source>
</evidence>
<evidence type="ECO:0000313" key="6">
    <source>
        <dbReference type="EnsemblProtists" id="EOD16306"/>
    </source>
</evidence>
<dbReference type="GeneID" id="17265205"/>
<dbReference type="RefSeq" id="XP_005772087.1">
    <property type="nucleotide sequence ID" value="XM_005772030.1"/>
</dbReference>
<dbReference type="RefSeq" id="XP_005768735.1">
    <property type="nucleotide sequence ID" value="XM_005768678.1"/>
</dbReference>
<dbReference type="Pfam" id="PF00106">
    <property type="entry name" value="adh_short"/>
    <property type="match status" value="1"/>
</dbReference>
<dbReference type="KEGG" id="ehx:EMIHUDRAFT_55583"/>
<proteinExistence type="inferred from homology"/>
<dbReference type="OMA" id="TLELWHK"/>
<reference evidence="7" key="1">
    <citation type="journal article" date="2013" name="Nature">
        <title>Pan genome of the phytoplankton Emiliania underpins its global distribution.</title>
        <authorList>
            <person name="Read B.A."/>
            <person name="Kegel J."/>
            <person name="Klute M.J."/>
            <person name="Kuo A."/>
            <person name="Lefebvre S.C."/>
            <person name="Maumus F."/>
            <person name="Mayer C."/>
            <person name="Miller J."/>
            <person name="Monier A."/>
            <person name="Salamov A."/>
            <person name="Young J."/>
            <person name="Aguilar M."/>
            <person name="Claverie J.M."/>
            <person name="Frickenhaus S."/>
            <person name="Gonzalez K."/>
            <person name="Herman E.K."/>
            <person name="Lin Y.C."/>
            <person name="Napier J."/>
            <person name="Ogata H."/>
            <person name="Sarno A.F."/>
            <person name="Shmutz J."/>
            <person name="Schroeder D."/>
            <person name="de Vargas C."/>
            <person name="Verret F."/>
            <person name="von Dassow P."/>
            <person name="Valentin K."/>
            <person name="Van de Peer Y."/>
            <person name="Wheeler G."/>
            <person name="Dacks J.B."/>
            <person name="Delwiche C.F."/>
            <person name="Dyhrman S.T."/>
            <person name="Glockner G."/>
            <person name="John U."/>
            <person name="Richards T."/>
            <person name="Worden A.Z."/>
            <person name="Zhang X."/>
            <person name="Grigoriev I.V."/>
            <person name="Allen A.E."/>
            <person name="Bidle K."/>
            <person name="Borodovsky M."/>
            <person name="Bowler C."/>
            <person name="Brownlee C."/>
            <person name="Cock J.M."/>
            <person name="Elias M."/>
            <person name="Gladyshev V.N."/>
            <person name="Groth M."/>
            <person name="Guda C."/>
            <person name="Hadaegh A."/>
            <person name="Iglesias-Rodriguez M.D."/>
            <person name="Jenkins J."/>
            <person name="Jones B.M."/>
            <person name="Lawson T."/>
            <person name="Leese F."/>
            <person name="Lindquist E."/>
            <person name="Lobanov A."/>
            <person name="Lomsadze A."/>
            <person name="Malik S.B."/>
            <person name="Marsh M.E."/>
            <person name="Mackinder L."/>
            <person name="Mock T."/>
            <person name="Mueller-Roeber B."/>
            <person name="Pagarete A."/>
            <person name="Parker M."/>
            <person name="Probert I."/>
            <person name="Quesneville H."/>
            <person name="Raines C."/>
            <person name="Rensing S.A."/>
            <person name="Riano-Pachon D.M."/>
            <person name="Richier S."/>
            <person name="Rokitta S."/>
            <person name="Shiraiwa Y."/>
            <person name="Soanes D.M."/>
            <person name="van der Giezen M."/>
            <person name="Wahlund T.M."/>
            <person name="Williams B."/>
            <person name="Wilson W."/>
            <person name="Wolfe G."/>
            <person name="Wurch L.L."/>
        </authorList>
    </citation>
    <scope>NUCLEOTIDE SEQUENCE</scope>
</reference>
<organism evidence="6 7">
    <name type="scientific">Emiliania huxleyi (strain CCMP1516)</name>
    <dbReference type="NCBI Taxonomy" id="280463"/>
    <lineage>
        <taxon>Eukaryota</taxon>
        <taxon>Haptista</taxon>
        <taxon>Haptophyta</taxon>
        <taxon>Prymnesiophyceae</taxon>
        <taxon>Isochrysidales</taxon>
        <taxon>Noelaerhabdaceae</taxon>
        <taxon>Emiliania</taxon>
    </lineage>
</organism>
<dbReference type="AlphaFoldDB" id="A0A0D3IYH1"/>
<evidence type="ECO:0000256" key="2">
    <source>
        <dbReference type="ARBA" id="ARBA00023002"/>
    </source>
</evidence>
<dbReference type="InterPro" id="IPR020904">
    <property type="entry name" value="Sc_DH/Rdtase_CS"/>
</dbReference>
<dbReference type="EnsemblProtists" id="EOD19658">
    <property type="protein sequence ID" value="EOD19658"/>
    <property type="gene ID" value="EMIHUDRAFT_50141"/>
</dbReference>
<evidence type="ECO:0000256" key="1">
    <source>
        <dbReference type="ARBA" id="ARBA00006484"/>
    </source>
</evidence>